<dbReference type="Proteomes" id="UP000532545">
    <property type="component" value="Unassembled WGS sequence"/>
</dbReference>
<keyword evidence="2" id="KW-1185">Reference proteome</keyword>
<dbReference type="InterPro" id="IPR026250">
    <property type="entry name" value="ITPRIP-like"/>
</dbReference>
<dbReference type="Gene3D" id="1.10.1410.40">
    <property type="match status" value="1"/>
</dbReference>
<sequence>LIDNFTSVIRRSLTRTFFPVLQQAIGFGSAFEGWTALGREVTYHVLLPLTPPVGHTFHLERDPDQRWPGRNFRVRVVLECRCPRGREGMNMLCFRHHPALVRRRTRQPILLDTLCTGFYLNVKKTVRWFCALVRASWRRLPESRSWNLMLLYSERSCHLRLTNSQESFQVKVLFAVQRGTSDIFVSSHSRGAHTPSIMWPETYAVPETKFLRHMARRVPQDSSHLRCLQLLAGALVSTTFSIHAIKTIIMRMLHTLPVSQWHSRYFLFQLSDIMEQLRLSLEEKHLEHFIVGNQRLPEEIRLLPDVLLEADPPNLFHNLVQDPAAHSQAMQAY</sequence>
<dbReference type="GO" id="GO:0016020">
    <property type="term" value="C:membrane"/>
    <property type="evidence" value="ECO:0007669"/>
    <property type="project" value="TreeGrafter"/>
</dbReference>
<dbReference type="EMBL" id="VXBU01031937">
    <property type="protein sequence ID" value="NXN90762.1"/>
    <property type="molecule type" value="Genomic_DNA"/>
</dbReference>
<evidence type="ECO:0000313" key="2">
    <source>
        <dbReference type="Proteomes" id="UP000532545"/>
    </source>
</evidence>
<feature type="non-terminal residue" evidence="1">
    <location>
        <position position="333"/>
    </location>
</feature>
<protein>
    <submittedName>
        <fullName evidence="1">IPIL1 protein</fullName>
    </submittedName>
</protein>
<dbReference type="PANTHER" id="PTHR10656:SF40">
    <property type="entry name" value="INOSITOL 1,4,5-TRISPHOSPHATE RECEPTOR-INTERACTING PROTEIN-LIKE 1"/>
    <property type="match status" value="1"/>
</dbReference>
<evidence type="ECO:0000313" key="1">
    <source>
        <dbReference type="EMBL" id="NXN90762.1"/>
    </source>
</evidence>
<dbReference type="PRINTS" id="PR02107">
    <property type="entry name" value="INOS145TPRIP"/>
</dbReference>
<feature type="non-terminal residue" evidence="1">
    <location>
        <position position="1"/>
    </location>
</feature>
<dbReference type="InterPro" id="IPR024810">
    <property type="entry name" value="MAB21L/cGLR"/>
</dbReference>
<dbReference type="PANTHER" id="PTHR10656">
    <property type="entry name" value="CELL FATE DETERMINING PROTEIN MAB21-RELATED"/>
    <property type="match status" value="1"/>
</dbReference>
<reference evidence="1 2" key="1">
    <citation type="submission" date="2019-09" db="EMBL/GenBank/DDBJ databases">
        <title>Bird 10,000 Genomes (B10K) Project - Family phase.</title>
        <authorList>
            <person name="Zhang G."/>
        </authorList>
    </citation>
    <scope>NUCLEOTIDE SEQUENCE [LARGE SCALE GENOMIC DNA]</scope>
    <source>
        <strain evidence="1">B10K-DU-002-23</strain>
        <tissue evidence="1">Muscle</tissue>
    </source>
</reference>
<dbReference type="OrthoDB" id="9034619at2759"/>
<gene>
    <name evidence="1" type="primary">Itpripl1_7</name>
    <name evidence="1" type="ORF">BOMGAR_R10021</name>
</gene>
<organism evidence="1 2">
    <name type="scientific">Bombycilla garrulus</name>
    <name type="common">Bohemian waxwing</name>
    <name type="synonym">Lanius garrulus</name>
    <dbReference type="NCBI Taxonomy" id="125297"/>
    <lineage>
        <taxon>Eukaryota</taxon>
        <taxon>Metazoa</taxon>
        <taxon>Chordata</taxon>
        <taxon>Craniata</taxon>
        <taxon>Vertebrata</taxon>
        <taxon>Euteleostomi</taxon>
        <taxon>Archelosauria</taxon>
        <taxon>Archosauria</taxon>
        <taxon>Dinosauria</taxon>
        <taxon>Saurischia</taxon>
        <taxon>Theropoda</taxon>
        <taxon>Coelurosauria</taxon>
        <taxon>Aves</taxon>
        <taxon>Neognathae</taxon>
        <taxon>Neoaves</taxon>
        <taxon>Telluraves</taxon>
        <taxon>Australaves</taxon>
        <taxon>Passeriformes</taxon>
        <taxon>Bombycillidae</taxon>
        <taxon>Bombycilla</taxon>
    </lineage>
</organism>
<dbReference type="AlphaFoldDB" id="A0A7L1MTX4"/>
<comment type="caution">
    <text evidence="1">The sequence shown here is derived from an EMBL/GenBank/DDBJ whole genome shotgun (WGS) entry which is preliminary data.</text>
</comment>
<dbReference type="SMART" id="SM01265">
    <property type="entry name" value="Mab-21"/>
    <property type="match status" value="1"/>
</dbReference>
<accession>A0A7L1MTX4</accession>
<proteinExistence type="predicted"/>
<name>A0A7L1MTX4_BOMGA</name>